<reference evidence="2 3" key="1">
    <citation type="submission" date="2016-07" db="EMBL/GenBank/DDBJ databases">
        <title>Pervasive Adenine N6-methylation of Active Genes in Fungi.</title>
        <authorList>
            <consortium name="DOE Joint Genome Institute"/>
            <person name="Mondo S.J."/>
            <person name="Dannebaum R.O."/>
            <person name="Kuo R.C."/>
            <person name="Labutti K."/>
            <person name="Haridas S."/>
            <person name="Kuo A."/>
            <person name="Salamov A."/>
            <person name="Ahrendt S.R."/>
            <person name="Lipzen A."/>
            <person name="Sullivan W."/>
            <person name="Andreopoulos W.B."/>
            <person name="Clum A."/>
            <person name="Lindquist E."/>
            <person name="Daum C."/>
            <person name="Ramamoorthy G.K."/>
            <person name="Gryganskyi A."/>
            <person name="Culley D."/>
            <person name="Magnuson J.K."/>
            <person name="James T.Y."/>
            <person name="O'Malley M.A."/>
            <person name="Stajich J.E."/>
            <person name="Spatafora J.W."/>
            <person name="Visel A."/>
            <person name="Grigoriev I.V."/>
        </authorList>
    </citation>
    <scope>NUCLEOTIDE SEQUENCE [LARGE SCALE GENOMIC DNA]</scope>
    <source>
        <strain evidence="2 3">NRRL 3301</strain>
    </source>
</reference>
<dbReference type="EMBL" id="MCGT01000019">
    <property type="protein sequence ID" value="ORX52052.1"/>
    <property type="molecule type" value="Genomic_DNA"/>
</dbReference>
<organism evidence="2 3">
    <name type="scientific">Hesseltinella vesiculosa</name>
    <dbReference type="NCBI Taxonomy" id="101127"/>
    <lineage>
        <taxon>Eukaryota</taxon>
        <taxon>Fungi</taxon>
        <taxon>Fungi incertae sedis</taxon>
        <taxon>Mucoromycota</taxon>
        <taxon>Mucoromycotina</taxon>
        <taxon>Mucoromycetes</taxon>
        <taxon>Mucorales</taxon>
        <taxon>Cunninghamellaceae</taxon>
        <taxon>Hesseltinella</taxon>
    </lineage>
</organism>
<dbReference type="AlphaFoldDB" id="A0A1X2GET0"/>
<dbReference type="Proteomes" id="UP000242146">
    <property type="component" value="Unassembled WGS sequence"/>
</dbReference>
<evidence type="ECO:0000256" key="1">
    <source>
        <dbReference type="SAM" id="MobiDB-lite"/>
    </source>
</evidence>
<protein>
    <submittedName>
        <fullName evidence="2">Uncharacterized protein</fullName>
    </submittedName>
</protein>
<feature type="region of interest" description="Disordered" evidence="1">
    <location>
        <begin position="75"/>
        <end position="129"/>
    </location>
</feature>
<accession>A0A1X2GET0</accession>
<comment type="caution">
    <text evidence="2">The sequence shown here is derived from an EMBL/GenBank/DDBJ whole genome shotgun (WGS) entry which is preliminary data.</text>
</comment>
<feature type="compositionally biased region" description="Basic and acidic residues" evidence="1">
    <location>
        <begin position="97"/>
        <end position="113"/>
    </location>
</feature>
<keyword evidence="3" id="KW-1185">Reference proteome</keyword>
<name>A0A1X2GET0_9FUNG</name>
<dbReference type="OrthoDB" id="2268886at2759"/>
<evidence type="ECO:0000313" key="3">
    <source>
        <dbReference type="Proteomes" id="UP000242146"/>
    </source>
</evidence>
<sequence>MNASVFLGRSRSWRPLPLALTTGTGLIMGLQLGFATGAYSGYHSVKDLPSSQYLISLAKDVRMEFLAARGQVIDPGQCRPRSMTEQEKFEYQQSLQRQERRLNSDPEMGHSWDTHQSSQQDAKDQPGST</sequence>
<evidence type="ECO:0000313" key="2">
    <source>
        <dbReference type="EMBL" id="ORX52052.1"/>
    </source>
</evidence>
<gene>
    <name evidence="2" type="ORF">DM01DRAFT_1066781</name>
</gene>
<proteinExistence type="predicted"/>
<feature type="compositionally biased region" description="Polar residues" evidence="1">
    <location>
        <begin position="114"/>
        <end position="129"/>
    </location>
</feature>